<keyword evidence="3" id="KW-1185">Reference proteome</keyword>
<feature type="region of interest" description="Disordered" evidence="1">
    <location>
        <begin position="41"/>
        <end position="73"/>
    </location>
</feature>
<evidence type="ECO:0000313" key="3">
    <source>
        <dbReference type="Proteomes" id="UP000299102"/>
    </source>
</evidence>
<name>A0A4C1WYG8_EUMVA</name>
<evidence type="ECO:0000256" key="1">
    <source>
        <dbReference type="SAM" id="MobiDB-lite"/>
    </source>
</evidence>
<dbReference type="AlphaFoldDB" id="A0A4C1WYG8"/>
<accession>A0A4C1WYG8</accession>
<comment type="caution">
    <text evidence="2">The sequence shown here is derived from an EMBL/GenBank/DDBJ whole genome shotgun (WGS) entry which is preliminary data.</text>
</comment>
<proteinExistence type="predicted"/>
<feature type="compositionally biased region" description="Basic residues" evidence="1">
    <location>
        <begin position="56"/>
        <end position="73"/>
    </location>
</feature>
<evidence type="ECO:0000313" key="2">
    <source>
        <dbReference type="EMBL" id="GBP55712.1"/>
    </source>
</evidence>
<dbReference type="Proteomes" id="UP000299102">
    <property type="component" value="Unassembled WGS sequence"/>
</dbReference>
<protein>
    <submittedName>
        <fullName evidence="2">Uncharacterized protein</fullName>
    </submittedName>
</protein>
<reference evidence="2 3" key="1">
    <citation type="journal article" date="2019" name="Commun. Biol.">
        <title>The bagworm genome reveals a unique fibroin gene that provides high tensile strength.</title>
        <authorList>
            <person name="Kono N."/>
            <person name="Nakamura H."/>
            <person name="Ohtoshi R."/>
            <person name="Tomita M."/>
            <person name="Numata K."/>
            <person name="Arakawa K."/>
        </authorList>
    </citation>
    <scope>NUCLEOTIDE SEQUENCE [LARGE SCALE GENOMIC DNA]</scope>
</reference>
<sequence>MRGILSDRGKCEDFTGYKYLPRAWEGSDLPIQSILVEMAPPSSARGDLAPSDKAARKFRHPPRRAQMLLKKKS</sequence>
<dbReference type="EMBL" id="BGZK01000676">
    <property type="protein sequence ID" value="GBP55712.1"/>
    <property type="molecule type" value="Genomic_DNA"/>
</dbReference>
<organism evidence="2 3">
    <name type="scientific">Eumeta variegata</name>
    <name type="common">Bagworm moth</name>
    <name type="synonym">Eumeta japonica</name>
    <dbReference type="NCBI Taxonomy" id="151549"/>
    <lineage>
        <taxon>Eukaryota</taxon>
        <taxon>Metazoa</taxon>
        <taxon>Ecdysozoa</taxon>
        <taxon>Arthropoda</taxon>
        <taxon>Hexapoda</taxon>
        <taxon>Insecta</taxon>
        <taxon>Pterygota</taxon>
        <taxon>Neoptera</taxon>
        <taxon>Endopterygota</taxon>
        <taxon>Lepidoptera</taxon>
        <taxon>Glossata</taxon>
        <taxon>Ditrysia</taxon>
        <taxon>Tineoidea</taxon>
        <taxon>Psychidae</taxon>
        <taxon>Oiketicinae</taxon>
        <taxon>Eumeta</taxon>
    </lineage>
</organism>
<gene>
    <name evidence="2" type="ORF">EVAR_32964_1</name>
</gene>